<proteinExistence type="predicted"/>
<keyword evidence="2" id="KW-1185">Reference proteome</keyword>
<dbReference type="AlphaFoldDB" id="A0A9D4QZG3"/>
<protein>
    <submittedName>
        <fullName evidence="1">Uncharacterized protein</fullName>
    </submittedName>
</protein>
<evidence type="ECO:0000313" key="2">
    <source>
        <dbReference type="Proteomes" id="UP000828390"/>
    </source>
</evidence>
<reference evidence="1" key="1">
    <citation type="journal article" date="2019" name="bioRxiv">
        <title>The Genome of the Zebra Mussel, Dreissena polymorpha: A Resource for Invasive Species Research.</title>
        <authorList>
            <person name="McCartney M.A."/>
            <person name="Auch B."/>
            <person name="Kono T."/>
            <person name="Mallez S."/>
            <person name="Zhang Y."/>
            <person name="Obille A."/>
            <person name="Becker A."/>
            <person name="Abrahante J.E."/>
            <person name="Garbe J."/>
            <person name="Badalamenti J.P."/>
            <person name="Herman A."/>
            <person name="Mangelson H."/>
            <person name="Liachko I."/>
            <person name="Sullivan S."/>
            <person name="Sone E.D."/>
            <person name="Koren S."/>
            <person name="Silverstein K.A.T."/>
            <person name="Beckman K.B."/>
            <person name="Gohl D.M."/>
        </authorList>
    </citation>
    <scope>NUCLEOTIDE SEQUENCE</scope>
    <source>
        <strain evidence="1">Duluth1</strain>
        <tissue evidence="1">Whole animal</tissue>
    </source>
</reference>
<sequence length="104" mass="11040">MASYPCVGCACNAIGVTDGNIANVAQGVGVGTGDGLGKSSDLQRITTTRSAKWVSASKCVQCIKRSLGPFVCIHKTSSDLLSIDQSAQLLTFIRFREVDIKRVF</sequence>
<comment type="caution">
    <text evidence="1">The sequence shown here is derived from an EMBL/GenBank/DDBJ whole genome shotgun (WGS) entry which is preliminary data.</text>
</comment>
<dbReference type="Proteomes" id="UP000828390">
    <property type="component" value="Unassembled WGS sequence"/>
</dbReference>
<evidence type="ECO:0000313" key="1">
    <source>
        <dbReference type="EMBL" id="KAH3847725.1"/>
    </source>
</evidence>
<gene>
    <name evidence="1" type="ORF">DPMN_090056</name>
</gene>
<reference evidence="1" key="2">
    <citation type="submission" date="2020-11" db="EMBL/GenBank/DDBJ databases">
        <authorList>
            <person name="McCartney M.A."/>
            <person name="Auch B."/>
            <person name="Kono T."/>
            <person name="Mallez S."/>
            <person name="Becker A."/>
            <person name="Gohl D.M."/>
            <person name="Silverstein K.A.T."/>
            <person name="Koren S."/>
            <person name="Bechman K.B."/>
            <person name="Herman A."/>
            <person name="Abrahante J.E."/>
            <person name="Garbe J."/>
        </authorList>
    </citation>
    <scope>NUCLEOTIDE SEQUENCE</scope>
    <source>
        <strain evidence="1">Duluth1</strain>
        <tissue evidence="1">Whole animal</tissue>
    </source>
</reference>
<accession>A0A9D4QZG3</accession>
<organism evidence="1 2">
    <name type="scientific">Dreissena polymorpha</name>
    <name type="common">Zebra mussel</name>
    <name type="synonym">Mytilus polymorpha</name>
    <dbReference type="NCBI Taxonomy" id="45954"/>
    <lineage>
        <taxon>Eukaryota</taxon>
        <taxon>Metazoa</taxon>
        <taxon>Spiralia</taxon>
        <taxon>Lophotrochozoa</taxon>
        <taxon>Mollusca</taxon>
        <taxon>Bivalvia</taxon>
        <taxon>Autobranchia</taxon>
        <taxon>Heteroconchia</taxon>
        <taxon>Euheterodonta</taxon>
        <taxon>Imparidentia</taxon>
        <taxon>Neoheterodontei</taxon>
        <taxon>Myida</taxon>
        <taxon>Dreissenoidea</taxon>
        <taxon>Dreissenidae</taxon>
        <taxon>Dreissena</taxon>
    </lineage>
</organism>
<dbReference type="EMBL" id="JAIWYP010000003">
    <property type="protein sequence ID" value="KAH3847725.1"/>
    <property type="molecule type" value="Genomic_DNA"/>
</dbReference>
<name>A0A9D4QZG3_DREPO</name>